<keyword evidence="18" id="KW-1185">Reference proteome</keyword>
<evidence type="ECO:0000256" key="3">
    <source>
        <dbReference type="ARBA" id="ARBA00008061"/>
    </source>
</evidence>
<evidence type="ECO:0000256" key="7">
    <source>
        <dbReference type="ARBA" id="ARBA00022801"/>
    </source>
</evidence>
<dbReference type="Pfam" id="PF02806">
    <property type="entry name" value="Alpha-amylase_C"/>
    <property type="match status" value="1"/>
</dbReference>
<dbReference type="PROSITE" id="PS51257">
    <property type="entry name" value="PROKAR_LIPOPROTEIN"/>
    <property type="match status" value="1"/>
</dbReference>
<organism evidence="17 18">
    <name type="scientific">Thermoleptolyngbya sichuanensis A183</name>
    <dbReference type="NCBI Taxonomy" id="2737172"/>
    <lineage>
        <taxon>Bacteria</taxon>
        <taxon>Bacillati</taxon>
        <taxon>Cyanobacteriota</taxon>
        <taxon>Cyanophyceae</taxon>
        <taxon>Oculatellales</taxon>
        <taxon>Oculatellaceae</taxon>
        <taxon>Thermoleptolyngbya</taxon>
        <taxon>Thermoleptolyngbya sichuanensis</taxon>
    </lineage>
</organism>
<keyword evidence="7 12" id="KW-0378">Hydrolase</keyword>
<evidence type="ECO:0000256" key="13">
    <source>
        <dbReference type="SAM" id="MobiDB-lite"/>
    </source>
</evidence>
<dbReference type="GO" id="GO:0005975">
    <property type="term" value="P:carbohydrate metabolic process"/>
    <property type="evidence" value="ECO:0007669"/>
    <property type="project" value="InterPro"/>
</dbReference>
<evidence type="ECO:0000256" key="14">
    <source>
        <dbReference type="SAM" id="SignalP"/>
    </source>
</evidence>
<dbReference type="InterPro" id="IPR013780">
    <property type="entry name" value="Glyco_hydro_b"/>
</dbReference>
<dbReference type="KEGG" id="theu:HPC62_06070"/>
<dbReference type="Gene3D" id="3.20.20.80">
    <property type="entry name" value="Glycosidases"/>
    <property type="match status" value="1"/>
</dbReference>
<dbReference type="SMART" id="SM00642">
    <property type="entry name" value="Aamy"/>
    <property type="match status" value="1"/>
</dbReference>
<evidence type="ECO:0000256" key="1">
    <source>
        <dbReference type="ARBA" id="ARBA00000548"/>
    </source>
</evidence>
<dbReference type="PRINTS" id="PR00110">
    <property type="entry name" value="ALPHAAMYLASE"/>
</dbReference>
<evidence type="ECO:0000313" key="18">
    <source>
        <dbReference type="Proteomes" id="UP000505210"/>
    </source>
</evidence>
<accession>A0A6M8BDW7</accession>
<dbReference type="SUPFAM" id="SSF51445">
    <property type="entry name" value="(Trans)glycosidases"/>
    <property type="match status" value="1"/>
</dbReference>
<keyword evidence="8" id="KW-0106">Calcium</keyword>
<dbReference type="Pfam" id="PF00128">
    <property type="entry name" value="Alpha-amylase"/>
    <property type="match status" value="1"/>
</dbReference>
<dbReference type="CDD" id="cd11317">
    <property type="entry name" value="AmyAc_bac_euk_AmyA"/>
    <property type="match status" value="1"/>
</dbReference>
<dbReference type="GO" id="GO:0004556">
    <property type="term" value="F:alpha-amylase activity"/>
    <property type="evidence" value="ECO:0007669"/>
    <property type="project" value="UniProtKB-UniRule"/>
</dbReference>
<dbReference type="AlphaFoldDB" id="A0A6M8BDW7"/>
<dbReference type="InterPro" id="IPR006047">
    <property type="entry name" value="GH13_cat_dom"/>
</dbReference>
<reference evidence="17 18" key="1">
    <citation type="submission" date="2020-05" db="EMBL/GenBank/DDBJ databases">
        <title>Complete genome sequence of of a novel Thermoleptolyngbya strain isolated from hot springs of Ganzi, Sichuan China.</title>
        <authorList>
            <person name="Tang J."/>
            <person name="Daroch M."/>
            <person name="Li L."/>
            <person name="Waleron K."/>
            <person name="Waleron M."/>
            <person name="Waleron M."/>
        </authorList>
    </citation>
    <scope>NUCLEOTIDE SEQUENCE [LARGE SCALE GENOMIC DNA]</scope>
    <source>
        <strain evidence="17 18">PKUAC-SCTA183</strain>
    </source>
</reference>
<dbReference type="SUPFAM" id="SSF51011">
    <property type="entry name" value="Glycosyl hydrolase domain"/>
    <property type="match status" value="1"/>
</dbReference>
<dbReference type="InterPro" id="IPR031319">
    <property type="entry name" value="A-amylase_C"/>
</dbReference>
<feature type="region of interest" description="Disordered" evidence="13">
    <location>
        <begin position="369"/>
        <end position="388"/>
    </location>
</feature>
<comment type="similarity">
    <text evidence="3 11">Belongs to the glycosyl hydrolase 13 family.</text>
</comment>
<keyword evidence="14" id="KW-0732">Signal</keyword>
<dbReference type="EC" id="3.2.1.1" evidence="4 12"/>
<evidence type="ECO:0000256" key="2">
    <source>
        <dbReference type="ARBA" id="ARBA00001913"/>
    </source>
</evidence>
<evidence type="ECO:0000256" key="4">
    <source>
        <dbReference type="ARBA" id="ARBA00012595"/>
    </source>
</evidence>
<evidence type="ECO:0000256" key="8">
    <source>
        <dbReference type="ARBA" id="ARBA00022837"/>
    </source>
</evidence>
<name>A0A6M8BDW7_9CYAN</name>
<protein>
    <recommendedName>
        <fullName evidence="5 12">Alpha-amylase</fullName>
        <ecNumber evidence="4 12">3.2.1.1</ecNumber>
    </recommendedName>
</protein>
<feature type="domain" description="Alpha-amylase C-terminal" evidence="15">
    <location>
        <begin position="423"/>
        <end position="506"/>
    </location>
</feature>
<evidence type="ECO:0000256" key="6">
    <source>
        <dbReference type="ARBA" id="ARBA00022723"/>
    </source>
</evidence>
<feature type="chain" id="PRO_5026740751" description="Alpha-amylase" evidence="14">
    <location>
        <begin position="26"/>
        <end position="507"/>
    </location>
</feature>
<evidence type="ECO:0000259" key="16">
    <source>
        <dbReference type="SMART" id="SM00642"/>
    </source>
</evidence>
<dbReference type="Proteomes" id="UP000505210">
    <property type="component" value="Chromosome"/>
</dbReference>
<gene>
    <name evidence="17" type="ORF">HPC62_06070</name>
</gene>
<feature type="signal peptide" evidence="14">
    <location>
        <begin position="1"/>
        <end position="25"/>
    </location>
</feature>
<keyword evidence="10 12" id="KW-0326">Glycosidase</keyword>
<dbReference type="GO" id="GO:0046872">
    <property type="term" value="F:metal ion binding"/>
    <property type="evidence" value="ECO:0007669"/>
    <property type="project" value="UniProtKB-KW"/>
</dbReference>
<dbReference type="EMBL" id="CP053661">
    <property type="protein sequence ID" value="QKD81821.1"/>
    <property type="molecule type" value="Genomic_DNA"/>
</dbReference>
<feature type="domain" description="Glycosyl hydrolase family 13 catalytic" evidence="16">
    <location>
        <begin position="45"/>
        <end position="414"/>
    </location>
</feature>
<evidence type="ECO:0000256" key="9">
    <source>
        <dbReference type="ARBA" id="ARBA00023277"/>
    </source>
</evidence>
<sequence length="507" mass="55653">MRHPFTLSASLLALTALLMTGCARPTGRAAAVEDAEMIKSRPSQAVMVHLFEWRWDDIAQECETVLGPNGYAAVQISPPQEHVVLPERGFPWWQRYQPVSYRLESRSGDRAQLASMIRRCHAAGVKVYADAVINHMAGVEQGIGSAGSVFTKYDYPGIYQPQDFNDCRRNIESYQNHDEVTGCELVGLADLKTSTPYVQRRLAEYLADLVSLGIDGFRIDAAKHINARDLDGILTQLEQVLAEQKAGKTLADLFIYQEVIDPGTEAVKKGEYYASGDVFEFEYGRVVSEKFAGLDGQTLAQLETLGEGWGFVPSEKAVVFIDNHDKQRGHGGGGNYLTYKDGPLYDLANVFMLAHPYGKPLVMSSYDFSDGDQGPPADAKGNTRSPLSPNAATCADGWICEHRRSPLVQMVQFRNAAGDAPLVDWWSNGQNQIAFGRGDRAFVVINRESQPLTHTFQTSLPPGRYCDLLQPSASNPATCAMPITVQPDGQATFTLSGMSAAAIRVME</sequence>
<comment type="catalytic activity">
    <reaction evidence="1 12">
        <text>Endohydrolysis of (1-&gt;4)-alpha-D-glucosidic linkages in polysaccharides containing three or more (1-&gt;4)-alpha-linked D-glucose units.</text>
        <dbReference type="EC" id="3.2.1.1"/>
    </reaction>
</comment>
<evidence type="ECO:0000313" key="17">
    <source>
        <dbReference type="EMBL" id="QKD81821.1"/>
    </source>
</evidence>
<dbReference type="InterPro" id="IPR017853">
    <property type="entry name" value="GH"/>
</dbReference>
<evidence type="ECO:0000259" key="15">
    <source>
        <dbReference type="SMART" id="SM00632"/>
    </source>
</evidence>
<keyword evidence="6" id="KW-0479">Metal-binding</keyword>
<evidence type="ECO:0000256" key="11">
    <source>
        <dbReference type="RuleBase" id="RU003615"/>
    </source>
</evidence>
<dbReference type="SMART" id="SM00632">
    <property type="entry name" value="Aamy_C"/>
    <property type="match status" value="1"/>
</dbReference>
<dbReference type="Gene3D" id="2.60.40.1180">
    <property type="entry name" value="Golgi alpha-mannosidase II"/>
    <property type="match status" value="1"/>
</dbReference>
<comment type="cofactor">
    <cofactor evidence="2">
        <name>Ca(2+)</name>
        <dbReference type="ChEBI" id="CHEBI:29108"/>
    </cofactor>
</comment>
<evidence type="ECO:0000256" key="5">
    <source>
        <dbReference type="ARBA" id="ARBA00017303"/>
    </source>
</evidence>
<dbReference type="PANTHER" id="PTHR43447">
    <property type="entry name" value="ALPHA-AMYLASE"/>
    <property type="match status" value="1"/>
</dbReference>
<evidence type="ECO:0000256" key="12">
    <source>
        <dbReference type="RuleBase" id="RU361134"/>
    </source>
</evidence>
<proteinExistence type="inferred from homology"/>
<dbReference type="InterPro" id="IPR006046">
    <property type="entry name" value="Alpha_amylase"/>
</dbReference>
<dbReference type="InterPro" id="IPR006048">
    <property type="entry name" value="A-amylase/branching_C"/>
</dbReference>
<evidence type="ECO:0000256" key="10">
    <source>
        <dbReference type="ARBA" id="ARBA00023295"/>
    </source>
</evidence>
<keyword evidence="9 12" id="KW-0119">Carbohydrate metabolism</keyword>